<dbReference type="RefSeq" id="WP_129483560.1">
    <property type="nucleotide sequence ID" value="NZ_CP099397.1"/>
</dbReference>
<dbReference type="EMBL" id="CP099397">
    <property type="protein sequence ID" value="USR41528.1"/>
    <property type="molecule type" value="Genomic_DNA"/>
</dbReference>
<evidence type="ECO:0000313" key="2">
    <source>
        <dbReference type="Proteomes" id="UP001054897"/>
    </source>
</evidence>
<gene>
    <name evidence="1" type="ORF">L1F06_008915</name>
</gene>
<keyword evidence="2" id="KW-1185">Reference proteome</keyword>
<sequence length="249" mass="29706">MKKLVKLYGERNTNTNYLSELIRLNLDLEELPSVVPANIKRYQDKWPGNEWLRDLYFMSSYGRNLGWKHAAVNWPRLKRTGLYKRNSVTVVTLTKNPYAWLLSLYKRPYHQYYAKKPSFSEFLTRPWKTVWREGMPRWMESPVHLWNAKNASYLRDADEDRALHLRAEDTLIDPQQVIERIAQVAGMVRPSEFRNVLASTKDGSKDFNYYRDYYLGESWRSGLAEQDIEIINRQLDKRLVRRYGYALID</sequence>
<dbReference type="Proteomes" id="UP001054897">
    <property type="component" value="Chromosome"/>
</dbReference>
<proteinExistence type="predicted"/>
<dbReference type="GeneID" id="300081088"/>
<dbReference type="SUPFAM" id="SSF52540">
    <property type="entry name" value="P-loop containing nucleoside triphosphate hydrolases"/>
    <property type="match status" value="1"/>
</dbReference>
<dbReference type="InterPro" id="IPR027417">
    <property type="entry name" value="P-loop_NTPase"/>
</dbReference>
<dbReference type="Gene3D" id="3.40.50.300">
    <property type="entry name" value="P-loop containing nucleotide triphosphate hydrolases"/>
    <property type="match status" value="1"/>
</dbReference>
<name>A0ABY5ACC8_9GAMM</name>
<organism evidence="1 2">
    <name type="scientific">Ectopseudomonas hydrolytica</name>
    <dbReference type="NCBI Taxonomy" id="2493633"/>
    <lineage>
        <taxon>Bacteria</taxon>
        <taxon>Pseudomonadati</taxon>
        <taxon>Pseudomonadota</taxon>
        <taxon>Gammaproteobacteria</taxon>
        <taxon>Pseudomonadales</taxon>
        <taxon>Pseudomonadaceae</taxon>
        <taxon>Ectopseudomonas</taxon>
    </lineage>
</organism>
<evidence type="ECO:0000313" key="1">
    <source>
        <dbReference type="EMBL" id="USR41528.1"/>
    </source>
</evidence>
<protein>
    <recommendedName>
        <fullName evidence="3">Sulfotransferase</fullName>
    </recommendedName>
</protein>
<reference evidence="1" key="1">
    <citation type="submission" date="2022-06" db="EMBL/GenBank/DDBJ databases">
        <title>Complete genome of Pseudomonas hydrolytica DSWY01T.</title>
        <authorList>
            <person name="Jung J."/>
            <person name="Jeon C.O."/>
        </authorList>
    </citation>
    <scope>NUCLEOTIDE SEQUENCE</scope>
    <source>
        <strain evidence="1">DSWY01</strain>
    </source>
</reference>
<evidence type="ECO:0008006" key="3">
    <source>
        <dbReference type="Google" id="ProtNLM"/>
    </source>
</evidence>
<accession>A0ABY5ACC8</accession>